<evidence type="ECO:0000256" key="3">
    <source>
        <dbReference type="ARBA" id="ARBA00023163"/>
    </source>
</evidence>
<dbReference type="PANTHER" id="PTHR24567:SF75">
    <property type="entry name" value="FUMARATE AND NITRATE REDUCTION REGULATORY PROTEIN"/>
    <property type="match status" value="1"/>
</dbReference>
<dbReference type="InterPro" id="IPR000595">
    <property type="entry name" value="cNMP-bd_dom"/>
</dbReference>
<sequence length="248" mass="27772">MAPLSQQMQQLSETCSHCSLRYLCLPDHLDSHDLEKLERLVDSGAPVLAETELFAQGEGLTHIYAVRNGSAKTVRIDEEGFEQILGFYYPGDILGFDGFADQHHHCSAVALETSHFCRIPVDQLDALVDELPSLRQRLVRLMSQVLSEDGRMMLTLGRKDSEGRISSLLLGLSRRRALRGMPASSVPLNMKRADLANFLSMRLETVSRVLTRLQRAGVIKVSQNRVDILDRDALRERSSRGAWVADQS</sequence>
<dbReference type="PRINTS" id="PR00034">
    <property type="entry name" value="HTHCRP"/>
</dbReference>
<proteinExistence type="predicted"/>
<protein>
    <submittedName>
        <fullName evidence="6">Transcriptional activator protein anr</fullName>
    </submittedName>
</protein>
<dbReference type="Gene3D" id="1.10.10.10">
    <property type="entry name" value="Winged helix-like DNA-binding domain superfamily/Winged helix DNA-binding domain"/>
    <property type="match status" value="1"/>
</dbReference>
<dbReference type="InterPro" id="IPR014710">
    <property type="entry name" value="RmlC-like_jellyroll"/>
</dbReference>
<evidence type="ECO:0000256" key="2">
    <source>
        <dbReference type="ARBA" id="ARBA00023125"/>
    </source>
</evidence>
<dbReference type="PANTHER" id="PTHR24567">
    <property type="entry name" value="CRP FAMILY TRANSCRIPTIONAL REGULATORY PROTEIN"/>
    <property type="match status" value="1"/>
</dbReference>
<keyword evidence="7" id="KW-1185">Reference proteome</keyword>
<feature type="domain" description="Cyclic nucleotide-binding" evidence="4">
    <location>
        <begin position="25"/>
        <end position="95"/>
    </location>
</feature>
<dbReference type="InterPro" id="IPR050397">
    <property type="entry name" value="Env_Response_Regulators"/>
</dbReference>
<reference evidence="6 7" key="2">
    <citation type="journal article" date="2013" name="PLoS ONE">
        <title>INDIGO - INtegrated Data Warehouse of MIcrobial GenOmes with Examples from the Red Sea Extremophiles.</title>
        <authorList>
            <person name="Alam I."/>
            <person name="Antunes A."/>
            <person name="Kamau A.A."/>
            <person name="Ba Alawi W."/>
            <person name="Kalkatawi M."/>
            <person name="Stingl U."/>
            <person name="Bajic V.B."/>
        </authorList>
    </citation>
    <scope>NUCLEOTIDE SEQUENCE [LARGE SCALE GENOMIC DNA]</scope>
    <source>
        <strain evidence="6 7">E1L3A</strain>
    </source>
</reference>
<dbReference type="RefSeq" id="WP_006913177.1">
    <property type="nucleotide sequence ID" value="NZ_AFNV02000001.1"/>
</dbReference>
<evidence type="ECO:0000313" key="6">
    <source>
        <dbReference type="EMBL" id="ERJ20907.1"/>
    </source>
</evidence>
<evidence type="ECO:0000259" key="4">
    <source>
        <dbReference type="PROSITE" id="PS50042"/>
    </source>
</evidence>
<dbReference type="EMBL" id="AFNV02000001">
    <property type="protein sequence ID" value="ERJ20907.1"/>
    <property type="molecule type" value="Genomic_DNA"/>
</dbReference>
<dbReference type="Pfam" id="PF00027">
    <property type="entry name" value="cNMP_binding"/>
    <property type="match status" value="1"/>
</dbReference>
<dbReference type="PROSITE" id="PS50042">
    <property type="entry name" value="CNMP_BINDING_3"/>
    <property type="match status" value="1"/>
</dbReference>
<feature type="domain" description="HTH crp-type" evidence="5">
    <location>
        <begin position="159"/>
        <end position="232"/>
    </location>
</feature>
<dbReference type="OrthoDB" id="7643467at2"/>
<organism evidence="6 7">
    <name type="scientific">Salinisphaera shabanensis E1L3A</name>
    <dbReference type="NCBI Taxonomy" id="1033802"/>
    <lineage>
        <taxon>Bacteria</taxon>
        <taxon>Pseudomonadati</taxon>
        <taxon>Pseudomonadota</taxon>
        <taxon>Gammaproteobacteria</taxon>
        <taxon>Salinisphaerales</taxon>
        <taxon>Salinisphaeraceae</taxon>
        <taxon>Salinisphaera</taxon>
    </lineage>
</organism>
<keyword evidence="1" id="KW-0805">Transcription regulation</keyword>
<evidence type="ECO:0000259" key="5">
    <source>
        <dbReference type="PROSITE" id="PS51063"/>
    </source>
</evidence>
<dbReference type="CDD" id="cd00092">
    <property type="entry name" value="HTH_CRP"/>
    <property type="match status" value="1"/>
</dbReference>
<dbReference type="SMART" id="SM00419">
    <property type="entry name" value="HTH_CRP"/>
    <property type="match status" value="1"/>
</dbReference>
<dbReference type="InterPro" id="IPR018490">
    <property type="entry name" value="cNMP-bd_dom_sf"/>
</dbReference>
<dbReference type="Proteomes" id="UP000006242">
    <property type="component" value="Unassembled WGS sequence"/>
</dbReference>
<keyword evidence="2" id="KW-0238">DNA-binding</keyword>
<dbReference type="AlphaFoldDB" id="U2ESF1"/>
<name>U2ESF1_9GAMM</name>
<evidence type="ECO:0000313" key="7">
    <source>
        <dbReference type="Proteomes" id="UP000006242"/>
    </source>
</evidence>
<dbReference type="STRING" id="1033802.SSPSH_000254"/>
<reference evidence="6 7" key="1">
    <citation type="journal article" date="2011" name="J. Bacteriol.">
        <title>Genome sequence of Salinisphaera shabanensis, a gammaproteobacterium from the harsh, variable environment of the brine-seawater interface of the Shaban Deep in the Red Sea.</title>
        <authorList>
            <person name="Antunes A."/>
            <person name="Alam I."/>
            <person name="Bajic V.B."/>
            <person name="Stingl U."/>
        </authorList>
    </citation>
    <scope>NUCLEOTIDE SEQUENCE [LARGE SCALE GENOMIC DNA]</scope>
    <source>
        <strain evidence="6 7">E1L3A</strain>
    </source>
</reference>
<dbReference type="SUPFAM" id="SSF46785">
    <property type="entry name" value="Winged helix' DNA-binding domain"/>
    <property type="match status" value="1"/>
</dbReference>
<keyword evidence="3" id="KW-0804">Transcription</keyword>
<dbReference type="CDD" id="cd00038">
    <property type="entry name" value="CAP_ED"/>
    <property type="match status" value="1"/>
</dbReference>
<dbReference type="SMART" id="SM00100">
    <property type="entry name" value="cNMP"/>
    <property type="match status" value="1"/>
</dbReference>
<dbReference type="InterPro" id="IPR012318">
    <property type="entry name" value="HTH_CRP"/>
</dbReference>
<dbReference type="GO" id="GO:0003677">
    <property type="term" value="F:DNA binding"/>
    <property type="evidence" value="ECO:0007669"/>
    <property type="project" value="UniProtKB-KW"/>
</dbReference>
<comment type="caution">
    <text evidence="6">The sequence shown here is derived from an EMBL/GenBank/DDBJ whole genome shotgun (WGS) entry which is preliminary data.</text>
</comment>
<dbReference type="InterPro" id="IPR036388">
    <property type="entry name" value="WH-like_DNA-bd_sf"/>
</dbReference>
<dbReference type="GO" id="GO:0003700">
    <property type="term" value="F:DNA-binding transcription factor activity"/>
    <property type="evidence" value="ECO:0007669"/>
    <property type="project" value="TreeGrafter"/>
</dbReference>
<accession>U2ESF1</accession>
<dbReference type="PROSITE" id="PS51063">
    <property type="entry name" value="HTH_CRP_2"/>
    <property type="match status" value="1"/>
</dbReference>
<dbReference type="GO" id="GO:0005829">
    <property type="term" value="C:cytosol"/>
    <property type="evidence" value="ECO:0007669"/>
    <property type="project" value="TreeGrafter"/>
</dbReference>
<dbReference type="SUPFAM" id="SSF51206">
    <property type="entry name" value="cAMP-binding domain-like"/>
    <property type="match status" value="1"/>
</dbReference>
<dbReference type="InterPro" id="IPR036390">
    <property type="entry name" value="WH_DNA-bd_sf"/>
</dbReference>
<dbReference type="Pfam" id="PF13545">
    <property type="entry name" value="HTH_Crp_2"/>
    <property type="match status" value="1"/>
</dbReference>
<dbReference type="eggNOG" id="COG0664">
    <property type="taxonomic scope" value="Bacteria"/>
</dbReference>
<evidence type="ECO:0000256" key="1">
    <source>
        <dbReference type="ARBA" id="ARBA00023015"/>
    </source>
</evidence>
<gene>
    <name evidence="6" type="primary">anr</name>
    <name evidence="6" type="ORF">SSPSH_000254</name>
</gene>
<dbReference type="Gene3D" id="2.60.120.10">
    <property type="entry name" value="Jelly Rolls"/>
    <property type="match status" value="1"/>
</dbReference>